<dbReference type="SUPFAM" id="SSF50978">
    <property type="entry name" value="WD40 repeat-like"/>
    <property type="match status" value="1"/>
</dbReference>
<feature type="region of interest" description="Disordered" evidence="2">
    <location>
        <begin position="1011"/>
        <end position="1254"/>
    </location>
</feature>
<name>A0A1D3S458_PLACE</name>
<dbReference type="SMART" id="SM00320">
    <property type="entry name" value="WD40"/>
    <property type="match status" value="5"/>
</dbReference>
<dbReference type="PANTHER" id="PTHR15271:SF4">
    <property type="entry name" value="CHROMATIN ASSEMBLY FACTOR 1 SUBUNIT B"/>
    <property type="match status" value="1"/>
</dbReference>
<feature type="compositionally biased region" description="Low complexity" evidence="2">
    <location>
        <begin position="771"/>
        <end position="787"/>
    </location>
</feature>
<dbReference type="InterPro" id="IPR036322">
    <property type="entry name" value="WD40_repeat_dom_sf"/>
</dbReference>
<evidence type="ECO:0000313" key="4">
    <source>
        <dbReference type="EMBL" id="SCN63316.1"/>
    </source>
</evidence>
<proteinExistence type="predicted"/>
<protein>
    <submittedName>
        <fullName evidence="4">WD repeat-containing protein, putative</fullName>
    </submittedName>
</protein>
<organism evidence="4 5">
    <name type="scientific">Plasmodium chabaudi adami</name>
    <dbReference type="NCBI Taxonomy" id="5826"/>
    <lineage>
        <taxon>Eukaryota</taxon>
        <taxon>Sar</taxon>
        <taxon>Alveolata</taxon>
        <taxon>Apicomplexa</taxon>
        <taxon>Aconoidasida</taxon>
        <taxon>Haemosporida</taxon>
        <taxon>Plasmodiidae</taxon>
        <taxon>Plasmodium</taxon>
        <taxon>Plasmodium (Vinckeia)</taxon>
    </lineage>
</organism>
<evidence type="ECO:0000256" key="3">
    <source>
        <dbReference type="SAM" id="Phobius"/>
    </source>
</evidence>
<feature type="repeat" description="WD" evidence="1">
    <location>
        <begin position="182"/>
        <end position="214"/>
    </location>
</feature>
<dbReference type="Gene3D" id="2.130.10.10">
    <property type="entry name" value="YVTN repeat-like/Quinoprotein amine dehydrogenase"/>
    <property type="match status" value="1"/>
</dbReference>
<feature type="region of interest" description="Disordered" evidence="2">
    <location>
        <begin position="1886"/>
        <end position="1913"/>
    </location>
</feature>
<feature type="transmembrane region" description="Helical" evidence="3">
    <location>
        <begin position="2383"/>
        <end position="2401"/>
    </location>
</feature>
<evidence type="ECO:0000256" key="1">
    <source>
        <dbReference type="PROSITE-ProRule" id="PRU00221"/>
    </source>
</evidence>
<feature type="region of interest" description="Disordered" evidence="2">
    <location>
        <begin position="1285"/>
        <end position="1314"/>
    </location>
</feature>
<dbReference type="Proteomes" id="UP000195879">
    <property type="component" value="Chromosome 14"/>
</dbReference>
<dbReference type="Pfam" id="PF00400">
    <property type="entry name" value="WD40"/>
    <property type="match status" value="3"/>
</dbReference>
<dbReference type="PANTHER" id="PTHR15271">
    <property type="entry name" value="CHROMATIN ASSEMBLY FACTOR 1 SUBUNIT B"/>
    <property type="match status" value="1"/>
</dbReference>
<feature type="compositionally biased region" description="Low complexity" evidence="2">
    <location>
        <begin position="821"/>
        <end position="830"/>
    </location>
</feature>
<reference evidence="4 5" key="1">
    <citation type="submission" date="2016-08" db="EMBL/GenBank/DDBJ databases">
        <authorList>
            <consortium name="Pathogen Informatics"/>
        </authorList>
    </citation>
    <scope>NUCLEOTIDE SEQUENCE [LARGE SCALE GENOMIC DNA]</scope>
    <source>
        <strain evidence="4 5">DK</strain>
    </source>
</reference>
<feature type="compositionally biased region" description="Basic and acidic residues" evidence="2">
    <location>
        <begin position="799"/>
        <end position="808"/>
    </location>
</feature>
<dbReference type="PROSITE" id="PS50082">
    <property type="entry name" value="WD_REPEATS_2"/>
    <property type="match status" value="1"/>
</dbReference>
<accession>A0A1D3S458</accession>
<sequence length="2448" mass="287068">MYIEKLNLSSENAKITSLDFQPNTDLNRLAISSLHQIKIYNIPHYDVNTKNKLKIDLLFVSNDHNLVYINTIRWSYNGKFLASCDSGGTLVCYELDINKNNIKKHNEDIKNSYTKSGNNPFAQTNNNKEEWKMSKCIKIHENGEIFDLSWSRDNEHVVCGVSNGIVYIFNLIKSYVSHKLFVKGTTENIKGVSFHPTNNLIIAQSSDNIMCIWKKVNIYSDQNSMDMIHQQKGCFDINENKNNQTYESGNLKNDFSSSQGIMGREYFEYVYEENMNKKYKNIDTPTIRHIYFDNFGKYASITHIPNNGRNCGILLKVKNQNDQYINKKKIYMDGHGSCMRVAKIGQKIFVDMRKKKLYSLYCQCSDNGVISLWKIFLKRIEKPYILKNKKNEKKKRDKIGLEKAKMGSNNNINISKEKKNKVNKYAQCFLILQNLLEEQTCAVDLSWSDKHNQLIIGGSNGSVYIVQIDISKLNLEPFYHKEYVQINEIFVRHKRDEKIRIEDEKSIIKNKAIRDKIVGDKLFDKIVQRSFEKNADRIDGKKTIENTGEKKVKNRLTPKIKYLYDEYGNIIENSKSHEVIHILKCTIHPLNDDINKYYDFSFLSFNKKDSINIFSNCKKHTNYLTNKMKQYNSDNFANPHLSSFSSFLNDFLYVIISSIYSIIQNCDYIWNIIKKGIAHTLHTQISPFTTAPIPSLLLRSVFYKKEVFLKNFLPNECSPFFNNICTFFQFNEILQDGRKYFRRCSYDTDDASRNTGANGGGSKDRSDNGNRGENNGNQNGEPRNSNSGIGGNGGDGDEEKNRNEKNTNEPDEYSNEDNKNNKVTNNNNNTDCKKVEKLSSNTNKKVRKNNKNNTDKQGNNKGVENNNSKKKNCTLINKNKLINNEDNIIKNYNEIINLQSYVIPSNNDQIFASSNSQINTKMIEIIKNSKNSENIKDIDNDIFNIYKNENDKYSGTTSIDHTNYINKYYEGTNNLSHHINSISINMNNDPSKVLENLNNLSDNKITKFIKNISPNKKEKKESKKEKKKVKKQEAQNLGGEKTEGTKQKKSEGKKEKKNEGKKNNKKDSNKVIKGGAEMGNEGKVVKGGKMGKEAKEAKTTKANKGVKDSNETAKSIEIVAEITLNQITEPNEENVPNENNENNETNDQNDQTQTDTQNAPNESNEPNEPNESNEPNEPNEPNAPNESNEPNEPTEPTEPNDPNDPNEPTEENNSTSKKKETSKSQKRNSNKGTKRKSAKNNKKDENGNNSDIEWENFNPHAELFCPIIRKEDNEEEVGYMTYSSPVKFGKETNDSNDLNKQNKNKKRKSVDNINKKKSKNSIEFLSFNDTNENGDNECLDKIMKYNKYEEGEKRNSKIKNENSFFKMEETFDNTKNKEYEEDDDTVENVLKKNSKRMYENMYSSSSVIDKQNYNLKNAHNNLNSSNKYTGDKFMKREAKNSNLNNSTSNTFGRNDYPNEFEAFEIGKEKKKNNNIYLDNYELSQRNLNNKMSPDYYNHNSHSHLDKYSSVENGKDEANNYHTKKFRSNENENYKYHQSYLKREYNTNLNLIDIKKEEFENGSSMYSQEEYNDPTERYGYNSNEFDKYKEMNFKNKKRKAYNKMMNGNMDNFDINNVYGSNNIDFIRTKKYNDKMNYISKGYNKRSNKKIRIKNNEDIETVYESNQYILDDMYSNDDIIYSNHGEKKKKMKYIHITNDVQYEKYKNKVIIFDNRKENCLICCMCNNNNNLGGKKNYYLLWEDEISGKNIKYTINDNYIFIISYKFNIFLLNIFSINSKLLIHDYVLPVKYIADFVIIKSFNIDGNIYTFFYIHDKKYYYIYQLLNYSSLFLLYSFEISMLNSHVESININIVEKLQKEAILSKSSKKCFKKYKKLFKNRNKKGSIDEKKIKENREENESSEVENDKLTNSETEQTKVTAINKKRKEKNEKDKEKDLSLKELIHSITFYEKLKIGNKSNAKQHKKCNGFFSKKSIKKGKHQYNMSYFHPGSSNKLLTRIPNKIQNFSSQKEKKIKDTTNKEKKEKTKKNYFDIFSNNIHGNDLLYDYIYRKENFYYSYMCIYIFLKNGMIFLLRRNLMKTEVTNENHLPDAYPSEVISMRPHMFEQNGITLISRLDNIYYNKSLYCDIDLLYNSKNDCSDGIHNKAILGTTNTLNRCLANEYFNKSKNLIMFDNLMYIQHKGMKNFSSQNKIFNIYDFDISKLMESEEFIEEHETVGHYFEAVVKEEKVNTDDDDNINKYDKIESNKNNFVSQNGHIKKELNIVSDDFLRAMNISEAFKKHENNSTSHIDTNIYIKTIKYLENQMKYSILIMNKKSFLNYLYAYFSFLVEYLDITRIQQNFQYFMKITLFHLKKYISNFVFFNIDHDTNHEPYWLDTNALLCMNIHFFFLSLFLYYNFLLPIYKILRQKKKKNTHIHKYHSFFRFIKEMHKCMVQIDTVFQRAFHRSLSL</sequence>
<feature type="transmembrane region" description="Helical" evidence="3">
    <location>
        <begin position="2315"/>
        <end position="2332"/>
    </location>
</feature>
<dbReference type="GO" id="GO:0006335">
    <property type="term" value="P:DNA replication-dependent chromatin assembly"/>
    <property type="evidence" value="ECO:0007669"/>
    <property type="project" value="InterPro"/>
</dbReference>
<keyword evidence="3" id="KW-0812">Transmembrane</keyword>
<dbReference type="InterPro" id="IPR001680">
    <property type="entry name" value="WD40_rpt"/>
</dbReference>
<feature type="compositionally biased region" description="Basic and acidic residues" evidence="2">
    <location>
        <begin position="1090"/>
        <end position="1111"/>
    </location>
</feature>
<feature type="compositionally biased region" description="Low complexity" evidence="2">
    <location>
        <begin position="1133"/>
        <end position="1191"/>
    </location>
</feature>
<evidence type="ECO:0000313" key="5">
    <source>
        <dbReference type="Proteomes" id="UP000195879"/>
    </source>
</evidence>
<dbReference type="OrthoDB" id="1741719at2759"/>
<feature type="compositionally biased region" description="Low complexity" evidence="2">
    <location>
        <begin position="851"/>
        <end position="861"/>
    </location>
</feature>
<dbReference type="InterPro" id="IPR015943">
    <property type="entry name" value="WD40/YVTN_repeat-like_dom_sf"/>
</dbReference>
<keyword evidence="3" id="KW-0472">Membrane</keyword>
<dbReference type="InterPro" id="IPR045145">
    <property type="entry name" value="PTHR15271"/>
</dbReference>
<feature type="compositionally biased region" description="Basic and acidic residues" evidence="2">
    <location>
        <begin position="1886"/>
        <end position="1907"/>
    </location>
</feature>
<dbReference type="EMBL" id="LT608208">
    <property type="protein sequence ID" value="SCN63316.1"/>
    <property type="molecule type" value="Genomic_DNA"/>
</dbReference>
<feature type="transmembrane region" description="Helical" evidence="3">
    <location>
        <begin position="2052"/>
        <end position="2071"/>
    </location>
</feature>
<feature type="compositionally biased region" description="Basic and acidic residues" evidence="2">
    <location>
        <begin position="1040"/>
        <end position="1070"/>
    </location>
</feature>
<gene>
    <name evidence="4" type="ORF">PCHDK_000466500</name>
</gene>
<dbReference type="GO" id="GO:0033186">
    <property type="term" value="C:CAF-1 complex"/>
    <property type="evidence" value="ECO:0007669"/>
    <property type="project" value="TreeGrafter"/>
</dbReference>
<keyword evidence="1" id="KW-0853">WD repeat</keyword>
<keyword evidence="3" id="KW-1133">Transmembrane helix</keyword>
<feature type="compositionally biased region" description="Basic and acidic residues" evidence="2">
    <location>
        <begin position="1015"/>
        <end position="1024"/>
    </location>
</feature>
<evidence type="ECO:0000256" key="2">
    <source>
        <dbReference type="SAM" id="MobiDB-lite"/>
    </source>
</evidence>
<dbReference type="GO" id="GO:0006334">
    <property type="term" value="P:nucleosome assembly"/>
    <property type="evidence" value="ECO:0007669"/>
    <property type="project" value="TreeGrafter"/>
</dbReference>
<dbReference type="GO" id="GO:0005634">
    <property type="term" value="C:nucleus"/>
    <property type="evidence" value="ECO:0007669"/>
    <property type="project" value="TreeGrafter"/>
</dbReference>
<feature type="compositionally biased region" description="Basic residues" evidence="2">
    <location>
        <begin position="1224"/>
        <end position="1240"/>
    </location>
</feature>
<feature type="region of interest" description="Disordered" evidence="2">
    <location>
        <begin position="751"/>
        <end position="871"/>
    </location>
</feature>